<dbReference type="InterPro" id="IPR036638">
    <property type="entry name" value="HLH_DNA-bd_sf"/>
</dbReference>
<sequence>MSCQLTNLASMRDHDIQELVWENGQLLLRSLSKIAQKNPPCDGERSRYHTADSVSGNSFLGLYSQTHQDNKLNSSYPNCMQDSSLQQMDDSFELLHEKCYTKQHTDSQVDSVQSFAKHKHDSGFYDNQLIDSQGFPFANHKQDYASKFFEGIHQHKTISNGQVPRSSLQQCQDSERLTRCLGLSGNKGLKAPRSSIPAVDSIPGNATRSVRNLQNKPSSVPTKLKPTKPDPEPPNESAPDEQSVAVGYKDDPTNKKSSDQVHGQSLGLTQNTSKEKPSNRESIQQLIASSSICSQGASNNPRNCLKRKYEDPEGSAYLSEKRRKRKMRALQELIPNCNKVDEVTILDDAIVYIKTLQLQLQIISMRSGLFMPPLMLPMTMQQINTPYLAYSPMVAGMDMRMQMGLGCCPIQFPTSSFSRATAPPGITEARLNMLGCPGQVLPMSISCSRLVFFPGGPSIHSIPKFDTSQVPAPMEFQCSAPLSGQKK</sequence>
<dbReference type="EMBL" id="BPVZ01000004">
    <property type="protein sequence ID" value="GKU90501.1"/>
    <property type="molecule type" value="Genomic_DNA"/>
</dbReference>
<gene>
    <name evidence="7" type="ORF">SLEP1_g4489</name>
</gene>
<name>A0AAV5HYL8_9ROSI</name>
<comment type="subcellular location">
    <subcellularLocation>
        <location evidence="1">Nucleus</location>
    </subcellularLocation>
</comment>
<dbReference type="SUPFAM" id="SSF47459">
    <property type="entry name" value="HLH, helix-loop-helix DNA-binding domain"/>
    <property type="match status" value="1"/>
</dbReference>
<evidence type="ECO:0000259" key="6">
    <source>
        <dbReference type="PROSITE" id="PS50888"/>
    </source>
</evidence>
<evidence type="ECO:0000256" key="5">
    <source>
        <dbReference type="SAM" id="MobiDB-lite"/>
    </source>
</evidence>
<feature type="compositionally biased region" description="Polar residues" evidence="5">
    <location>
        <begin position="260"/>
        <end position="272"/>
    </location>
</feature>
<organism evidence="7 8">
    <name type="scientific">Rubroshorea leprosula</name>
    <dbReference type="NCBI Taxonomy" id="152421"/>
    <lineage>
        <taxon>Eukaryota</taxon>
        <taxon>Viridiplantae</taxon>
        <taxon>Streptophyta</taxon>
        <taxon>Embryophyta</taxon>
        <taxon>Tracheophyta</taxon>
        <taxon>Spermatophyta</taxon>
        <taxon>Magnoliopsida</taxon>
        <taxon>eudicotyledons</taxon>
        <taxon>Gunneridae</taxon>
        <taxon>Pentapetalae</taxon>
        <taxon>rosids</taxon>
        <taxon>malvids</taxon>
        <taxon>Malvales</taxon>
        <taxon>Dipterocarpaceae</taxon>
        <taxon>Rubroshorea</taxon>
    </lineage>
</organism>
<feature type="compositionally biased region" description="Polar residues" evidence="5">
    <location>
        <begin position="204"/>
        <end position="221"/>
    </location>
</feature>
<reference evidence="7 8" key="1">
    <citation type="journal article" date="2021" name="Commun. Biol.">
        <title>The genome of Shorea leprosula (Dipterocarpaceae) highlights the ecological relevance of drought in aseasonal tropical rainforests.</title>
        <authorList>
            <person name="Ng K.K.S."/>
            <person name="Kobayashi M.J."/>
            <person name="Fawcett J.A."/>
            <person name="Hatakeyama M."/>
            <person name="Paape T."/>
            <person name="Ng C.H."/>
            <person name="Ang C.C."/>
            <person name="Tnah L.H."/>
            <person name="Lee C.T."/>
            <person name="Nishiyama T."/>
            <person name="Sese J."/>
            <person name="O'Brien M.J."/>
            <person name="Copetti D."/>
            <person name="Mohd Noor M.I."/>
            <person name="Ong R.C."/>
            <person name="Putra M."/>
            <person name="Sireger I.Z."/>
            <person name="Indrioko S."/>
            <person name="Kosugi Y."/>
            <person name="Izuno A."/>
            <person name="Isagi Y."/>
            <person name="Lee S.L."/>
            <person name="Shimizu K.K."/>
        </authorList>
    </citation>
    <scope>NUCLEOTIDE SEQUENCE [LARGE SCALE GENOMIC DNA]</scope>
    <source>
        <strain evidence="7">214</strain>
    </source>
</reference>
<keyword evidence="8" id="KW-1185">Reference proteome</keyword>
<feature type="region of interest" description="Disordered" evidence="5">
    <location>
        <begin position="183"/>
        <end position="282"/>
    </location>
</feature>
<dbReference type="Proteomes" id="UP001054252">
    <property type="component" value="Unassembled WGS sequence"/>
</dbReference>
<accession>A0AAV5HYL8</accession>
<dbReference type="GO" id="GO:0003700">
    <property type="term" value="F:DNA-binding transcription factor activity"/>
    <property type="evidence" value="ECO:0007669"/>
    <property type="project" value="InterPro"/>
</dbReference>
<keyword evidence="2" id="KW-0805">Transcription regulation</keyword>
<evidence type="ECO:0000256" key="4">
    <source>
        <dbReference type="ARBA" id="ARBA00023242"/>
    </source>
</evidence>
<keyword evidence="3" id="KW-0804">Transcription</keyword>
<dbReference type="PANTHER" id="PTHR46807">
    <property type="entry name" value="TRANSCRIPTION FACTOR PIF3"/>
    <property type="match status" value="1"/>
</dbReference>
<evidence type="ECO:0000256" key="1">
    <source>
        <dbReference type="ARBA" id="ARBA00004123"/>
    </source>
</evidence>
<keyword evidence="4" id="KW-0539">Nucleus</keyword>
<dbReference type="GO" id="GO:0010017">
    <property type="term" value="P:red or far-red light signaling pathway"/>
    <property type="evidence" value="ECO:0007669"/>
    <property type="project" value="UniProtKB-ARBA"/>
</dbReference>
<dbReference type="GO" id="GO:0046983">
    <property type="term" value="F:protein dimerization activity"/>
    <property type="evidence" value="ECO:0007669"/>
    <property type="project" value="InterPro"/>
</dbReference>
<evidence type="ECO:0000256" key="2">
    <source>
        <dbReference type="ARBA" id="ARBA00023015"/>
    </source>
</evidence>
<evidence type="ECO:0000313" key="7">
    <source>
        <dbReference type="EMBL" id="GKU90501.1"/>
    </source>
</evidence>
<dbReference type="InterPro" id="IPR011598">
    <property type="entry name" value="bHLH_dom"/>
</dbReference>
<dbReference type="Gene3D" id="4.10.280.10">
    <property type="entry name" value="Helix-loop-helix DNA-binding domain"/>
    <property type="match status" value="1"/>
</dbReference>
<dbReference type="PANTHER" id="PTHR46807:SF3">
    <property type="entry name" value="BHLH DOMAIN-CONTAINING PROTEIN"/>
    <property type="match status" value="1"/>
</dbReference>
<feature type="domain" description="BHLH" evidence="6">
    <location>
        <begin position="307"/>
        <end position="356"/>
    </location>
</feature>
<dbReference type="SMART" id="SM00353">
    <property type="entry name" value="HLH"/>
    <property type="match status" value="1"/>
</dbReference>
<dbReference type="PROSITE" id="PS50888">
    <property type="entry name" value="BHLH"/>
    <property type="match status" value="1"/>
</dbReference>
<dbReference type="InterPro" id="IPR044273">
    <property type="entry name" value="PIF3-like"/>
</dbReference>
<evidence type="ECO:0000313" key="8">
    <source>
        <dbReference type="Proteomes" id="UP001054252"/>
    </source>
</evidence>
<dbReference type="GO" id="GO:0005634">
    <property type="term" value="C:nucleus"/>
    <property type="evidence" value="ECO:0007669"/>
    <property type="project" value="UniProtKB-SubCell"/>
</dbReference>
<evidence type="ECO:0000256" key="3">
    <source>
        <dbReference type="ARBA" id="ARBA00023163"/>
    </source>
</evidence>
<protein>
    <recommendedName>
        <fullName evidence="6">BHLH domain-containing protein</fullName>
    </recommendedName>
</protein>
<dbReference type="AlphaFoldDB" id="A0AAV5HYL8"/>
<comment type="caution">
    <text evidence="7">The sequence shown here is derived from an EMBL/GenBank/DDBJ whole genome shotgun (WGS) entry which is preliminary data.</text>
</comment>
<feature type="compositionally biased region" description="Basic and acidic residues" evidence="5">
    <location>
        <begin position="248"/>
        <end position="259"/>
    </location>
</feature>
<proteinExistence type="predicted"/>